<sequence>MDAKQNLYKIQMECFEVQNPEDFDVAFEIDGQKLYADKSRLTKLSPTFKSMLSDRWTSKDETLKIETFGYENFKEFLTFIYSGECSLNDKNISNMFDIAEYYGVKVFKKDCDKYLSNIEYNSENVFEFCELSDKYSLTEMKESLNIYISKNFGSFIKSECFKKLSKSVMKNIVASNQNALRWEEFFEAAEFQALKKKELDENLNLQETIKEELSDFLPFFKFDQISIDFLIKFVVKESSFLFSPAELSEILWVARCNVCVKITDGNGKIMKGVLNCNETGKISDVIASQKGEPLIADYYWQTRQPEPNVPSKLIKKDGIEWYLFYDSFGDLCVRRQSKVDDGDYLLAELFTEGEFILNEKCRIEVNRFA</sequence>
<evidence type="ECO:0000259" key="1">
    <source>
        <dbReference type="PROSITE" id="PS50097"/>
    </source>
</evidence>
<dbReference type="Pfam" id="PF07707">
    <property type="entry name" value="BACK"/>
    <property type="match status" value="1"/>
</dbReference>
<feature type="domain" description="BTB" evidence="1">
    <location>
        <begin position="23"/>
        <end position="89"/>
    </location>
</feature>
<name>A0A914PQQ3_9BILA</name>
<dbReference type="PANTHER" id="PTHR24413">
    <property type="entry name" value="SPECKLE-TYPE POZ PROTEIN"/>
    <property type="match status" value="1"/>
</dbReference>
<dbReference type="PROSITE" id="PS50097">
    <property type="entry name" value="BTB"/>
    <property type="match status" value="1"/>
</dbReference>
<dbReference type="Gene3D" id="3.30.710.10">
    <property type="entry name" value="Potassium Channel Kv1.1, Chain A"/>
    <property type="match status" value="1"/>
</dbReference>
<dbReference type="CDD" id="cd14733">
    <property type="entry name" value="BACK"/>
    <property type="match status" value="1"/>
</dbReference>
<dbReference type="InterPro" id="IPR011705">
    <property type="entry name" value="BACK"/>
</dbReference>
<dbReference type="WBParaSite" id="PDA_v2.g18433.t1">
    <property type="protein sequence ID" value="PDA_v2.g18433.t1"/>
    <property type="gene ID" value="PDA_v2.g18433"/>
</dbReference>
<dbReference type="Gene3D" id="1.25.40.420">
    <property type="match status" value="1"/>
</dbReference>
<protein>
    <submittedName>
        <fullName evidence="3">BTB domain-containing protein</fullName>
    </submittedName>
</protein>
<dbReference type="Pfam" id="PF00651">
    <property type="entry name" value="BTB"/>
    <property type="match status" value="1"/>
</dbReference>
<reference evidence="3" key="1">
    <citation type="submission" date="2022-11" db="UniProtKB">
        <authorList>
            <consortium name="WormBaseParasite"/>
        </authorList>
    </citation>
    <scope>IDENTIFICATION</scope>
</reference>
<evidence type="ECO:0000313" key="3">
    <source>
        <dbReference type="WBParaSite" id="PDA_v2.g18433.t1"/>
    </source>
</evidence>
<dbReference type="SUPFAM" id="SSF54695">
    <property type="entry name" value="POZ domain"/>
    <property type="match status" value="1"/>
</dbReference>
<dbReference type="InterPro" id="IPR011333">
    <property type="entry name" value="SKP1/BTB/POZ_sf"/>
</dbReference>
<organism evidence="2 3">
    <name type="scientific">Panagrolaimus davidi</name>
    <dbReference type="NCBI Taxonomy" id="227884"/>
    <lineage>
        <taxon>Eukaryota</taxon>
        <taxon>Metazoa</taxon>
        <taxon>Ecdysozoa</taxon>
        <taxon>Nematoda</taxon>
        <taxon>Chromadorea</taxon>
        <taxon>Rhabditida</taxon>
        <taxon>Tylenchina</taxon>
        <taxon>Panagrolaimomorpha</taxon>
        <taxon>Panagrolaimoidea</taxon>
        <taxon>Panagrolaimidae</taxon>
        <taxon>Panagrolaimus</taxon>
    </lineage>
</organism>
<proteinExistence type="predicted"/>
<dbReference type="InterPro" id="IPR000210">
    <property type="entry name" value="BTB/POZ_dom"/>
</dbReference>
<accession>A0A914PQQ3</accession>
<dbReference type="AlphaFoldDB" id="A0A914PQQ3"/>
<evidence type="ECO:0000313" key="2">
    <source>
        <dbReference type="Proteomes" id="UP000887578"/>
    </source>
</evidence>
<dbReference type="SMART" id="SM00225">
    <property type="entry name" value="BTB"/>
    <property type="match status" value="1"/>
</dbReference>
<keyword evidence="2" id="KW-1185">Reference proteome</keyword>
<dbReference type="Proteomes" id="UP000887578">
    <property type="component" value="Unplaced"/>
</dbReference>